<evidence type="ECO:0000313" key="3">
    <source>
        <dbReference type="Proteomes" id="UP000253831"/>
    </source>
</evidence>
<accession>A0A369XJ31</accession>
<sequence>MSEYQYYEFQAIDRPLTAAEMSELRSVSTRARITPTSFVNEYSWGDFKGQPEVWMERYFDAFLYLANWGTRIVKLRLPPRLLNPATALAYFGSDSAFVNVKSGKLILSFSSDDEDGGEWVDGEGLLSSLISVRAELARGDLRALYLGWLLRVQAGEIDSKEAEPPVPPGLGQLSASLDSLADFLRIDGDLLHVAARASSPLAELALDRDEFLAWLGTLATAEKDEVITKLVVESDQAAVAELLQRFLRQPGAAGTGPTITSARTVRQLLAAAAAHAKERKRIEAEHQAAEKIRREREVAVAREKHLDALVGREAGLWIEVETLVASTQAAGYDQALQHLLDLRDLAARGRGGDFRLRIESLRQAHARKPAFIKRLAKAGL</sequence>
<dbReference type="AlphaFoldDB" id="A0A369XJ31"/>
<feature type="coiled-coil region" evidence="1">
    <location>
        <begin position="265"/>
        <end position="292"/>
    </location>
</feature>
<organism evidence="2 3">
    <name type="scientific">Candidatus Accumulibacter meliphilus</name>
    <dbReference type="NCBI Taxonomy" id="2211374"/>
    <lineage>
        <taxon>Bacteria</taxon>
        <taxon>Pseudomonadati</taxon>
        <taxon>Pseudomonadota</taxon>
        <taxon>Betaproteobacteria</taxon>
        <taxon>Candidatus Accumulibacter</taxon>
    </lineage>
</organism>
<evidence type="ECO:0000313" key="2">
    <source>
        <dbReference type="EMBL" id="RDE50133.1"/>
    </source>
</evidence>
<name>A0A369XJ31_9PROT</name>
<dbReference type="EMBL" id="QPGA01000025">
    <property type="protein sequence ID" value="RDE50133.1"/>
    <property type="molecule type" value="Genomic_DNA"/>
</dbReference>
<evidence type="ECO:0000256" key="1">
    <source>
        <dbReference type="SAM" id="Coils"/>
    </source>
</evidence>
<dbReference type="Proteomes" id="UP000253831">
    <property type="component" value="Unassembled WGS sequence"/>
</dbReference>
<reference evidence="2 3" key="1">
    <citation type="submission" date="2018-05" db="EMBL/GenBank/DDBJ databases">
        <title>Integrated omic analyses show evidence that a Ca. Accumulibacter phosphatis strain performs denitrification under micro-aerobic conditions.</title>
        <authorList>
            <person name="Camejo P.Y."/>
            <person name="Katherine M.D."/>
            <person name="Daniel N.R."/>
        </authorList>
    </citation>
    <scope>NUCLEOTIDE SEQUENCE [LARGE SCALE GENOMIC DNA]</scope>
    <source>
        <strain evidence="2">UW-LDO-IC</strain>
    </source>
</reference>
<proteinExistence type="predicted"/>
<comment type="caution">
    <text evidence="2">The sequence shown here is derived from an EMBL/GenBank/DDBJ whole genome shotgun (WGS) entry which is preliminary data.</text>
</comment>
<protein>
    <submittedName>
        <fullName evidence="2">Uncharacterized protein</fullName>
    </submittedName>
</protein>
<gene>
    <name evidence="2" type="ORF">DVS81_12765</name>
</gene>
<keyword evidence="1" id="KW-0175">Coiled coil</keyword>